<evidence type="ECO:0000313" key="2">
    <source>
        <dbReference type="EMBL" id="MEQ5838272.1"/>
    </source>
</evidence>
<dbReference type="Gene3D" id="3.90.1720.10">
    <property type="entry name" value="endopeptidase domain like (from Nostoc punctiforme)"/>
    <property type="match status" value="1"/>
</dbReference>
<feature type="region of interest" description="Disordered" evidence="1">
    <location>
        <begin position="1"/>
        <end position="22"/>
    </location>
</feature>
<proteinExistence type="predicted"/>
<organism evidence="2 3">
    <name type="scientific">Paraburkholderia acidicola</name>
    <dbReference type="NCBI Taxonomy" id="1912599"/>
    <lineage>
        <taxon>Bacteria</taxon>
        <taxon>Pseudomonadati</taxon>
        <taxon>Pseudomonadota</taxon>
        <taxon>Betaproteobacteria</taxon>
        <taxon>Burkholderiales</taxon>
        <taxon>Burkholderiaceae</taxon>
        <taxon>Paraburkholderia</taxon>
    </lineage>
</organism>
<sequence length="122" mass="13676">MSSFNQDAAVNHLRSNAEPSSTGHCAQYVREAINAGGIYPAHTPLARNYGGPLLAAGFYRVNGNYPQKGDVVVIQPIPHHPAGHMAMYDGQIWISDFKQYHGFYPSQSYRDLQPPYQIYRHD</sequence>
<evidence type="ECO:0000256" key="1">
    <source>
        <dbReference type="SAM" id="MobiDB-lite"/>
    </source>
</evidence>
<dbReference type="Proteomes" id="UP001469089">
    <property type="component" value="Unassembled WGS sequence"/>
</dbReference>
<dbReference type="RefSeq" id="WP_349541105.1">
    <property type="nucleotide sequence ID" value="NZ_JAOALG010000001.1"/>
</dbReference>
<evidence type="ECO:0000313" key="3">
    <source>
        <dbReference type="Proteomes" id="UP001469089"/>
    </source>
</evidence>
<protein>
    <submittedName>
        <fullName evidence="2">CHAP domain-containing protein</fullName>
    </submittedName>
</protein>
<comment type="caution">
    <text evidence="2">The sequence shown here is derived from an EMBL/GenBank/DDBJ whole genome shotgun (WGS) entry which is preliminary data.</text>
</comment>
<gene>
    <name evidence="2" type="ORF">N0A02_02310</name>
</gene>
<accession>A0ABV1LGR7</accession>
<reference evidence="2 3" key="1">
    <citation type="journal article" date="2024" name="Chem. Sci.">
        <title>Discovery of a lagriamide polyketide by integrated genome mining, isotopic labeling, and untargeted metabolomics.</title>
        <authorList>
            <person name="Fergusson C.H."/>
            <person name="Saulog J."/>
            <person name="Paulo B.S."/>
            <person name="Wilson D.M."/>
            <person name="Liu D.Y."/>
            <person name="Morehouse N.J."/>
            <person name="Waterworth S."/>
            <person name="Barkei J."/>
            <person name="Gray C.A."/>
            <person name="Kwan J.C."/>
            <person name="Eustaquio A.S."/>
            <person name="Linington R.G."/>
        </authorList>
    </citation>
    <scope>NUCLEOTIDE SEQUENCE [LARGE SCALE GENOMIC DNA]</scope>
    <source>
        <strain evidence="2 3">RL17-338-BIF-B</strain>
    </source>
</reference>
<keyword evidence="3" id="KW-1185">Reference proteome</keyword>
<dbReference type="EMBL" id="JAOALG010000001">
    <property type="protein sequence ID" value="MEQ5838272.1"/>
    <property type="molecule type" value="Genomic_DNA"/>
</dbReference>
<name>A0ABV1LGR7_9BURK</name>